<evidence type="ECO:0000313" key="13">
    <source>
        <dbReference type="RefSeq" id="XP_010912409.1"/>
    </source>
</evidence>
<keyword evidence="4" id="KW-1003">Cell membrane</keyword>
<comment type="subcellular location">
    <subcellularLocation>
        <location evidence="1 11">Cell membrane</location>
        <topology evidence="1 11">Multi-pass membrane protein</topology>
    </subcellularLocation>
</comment>
<evidence type="ECO:0000256" key="4">
    <source>
        <dbReference type="ARBA" id="ARBA00022475"/>
    </source>
</evidence>
<evidence type="ECO:0000256" key="11">
    <source>
        <dbReference type="RuleBase" id="RU910715"/>
    </source>
</evidence>
<keyword evidence="7" id="KW-0677">Repeat</keyword>
<comment type="subunit">
    <text evidence="10">Forms homooligomers and/or heterooligomers.</text>
</comment>
<keyword evidence="8 11" id="KW-1133">Transmembrane helix</keyword>
<organism evidence="12 13">
    <name type="scientific">Elaeis guineensis var. tenera</name>
    <name type="common">Oil palm</name>
    <dbReference type="NCBI Taxonomy" id="51953"/>
    <lineage>
        <taxon>Eukaryota</taxon>
        <taxon>Viridiplantae</taxon>
        <taxon>Streptophyta</taxon>
        <taxon>Embryophyta</taxon>
        <taxon>Tracheophyta</taxon>
        <taxon>Spermatophyta</taxon>
        <taxon>Magnoliopsida</taxon>
        <taxon>Liliopsida</taxon>
        <taxon>Arecaceae</taxon>
        <taxon>Arecoideae</taxon>
        <taxon>Cocoseae</taxon>
        <taxon>Elaeidinae</taxon>
        <taxon>Elaeis</taxon>
    </lineage>
</organism>
<dbReference type="OrthoDB" id="409725at2759"/>
<evidence type="ECO:0000256" key="6">
    <source>
        <dbReference type="ARBA" id="ARBA00022692"/>
    </source>
</evidence>
<dbReference type="Proteomes" id="UP000504607">
    <property type="component" value="Chromosome 1"/>
</dbReference>
<dbReference type="Gene3D" id="1.20.1280.290">
    <property type="match status" value="2"/>
</dbReference>
<dbReference type="InParanoid" id="A0A6I9QMW1"/>
<feature type="transmembrane region" description="Helical" evidence="11">
    <location>
        <begin position="133"/>
        <end position="152"/>
    </location>
</feature>
<dbReference type="GO" id="GO:0005886">
    <property type="term" value="C:plasma membrane"/>
    <property type="evidence" value="ECO:0007669"/>
    <property type="project" value="UniProtKB-SubCell"/>
</dbReference>
<evidence type="ECO:0000256" key="1">
    <source>
        <dbReference type="ARBA" id="ARBA00004651"/>
    </source>
</evidence>
<accession>A0A6I9QMW1</accession>
<evidence type="ECO:0000256" key="9">
    <source>
        <dbReference type="ARBA" id="ARBA00023136"/>
    </source>
</evidence>
<dbReference type="FunCoup" id="A0A6I9QMW1">
    <property type="interactions" value="387"/>
</dbReference>
<protein>
    <recommendedName>
        <fullName evidence="11">Bidirectional sugar transporter SWEET</fullName>
    </recommendedName>
</protein>
<evidence type="ECO:0000313" key="12">
    <source>
        <dbReference type="Proteomes" id="UP000504607"/>
    </source>
</evidence>
<dbReference type="InterPro" id="IPR047664">
    <property type="entry name" value="SWEET"/>
</dbReference>
<evidence type="ECO:0000256" key="5">
    <source>
        <dbReference type="ARBA" id="ARBA00022597"/>
    </source>
</evidence>
<evidence type="ECO:0000256" key="3">
    <source>
        <dbReference type="ARBA" id="ARBA00022448"/>
    </source>
</evidence>
<dbReference type="GeneID" id="105038333"/>
<dbReference type="AlphaFoldDB" id="A0A6I9QMW1"/>
<dbReference type="KEGG" id="egu:105038333"/>
<dbReference type="FunFam" id="1.20.1280.290:FF:000002">
    <property type="entry name" value="Bidirectional sugar transporter SWEET"/>
    <property type="match status" value="1"/>
</dbReference>
<dbReference type="FunFam" id="1.20.1280.290:FF:000001">
    <property type="entry name" value="Bidirectional sugar transporter SWEET"/>
    <property type="match status" value="1"/>
</dbReference>
<keyword evidence="12" id="KW-1185">Reference proteome</keyword>
<feature type="transmembrane region" description="Helical" evidence="11">
    <location>
        <begin position="6"/>
        <end position="24"/>
    </location>
</feature>
<dbReference type="InterPro" id="IPR004316">
    <property type="entry name" value="SWEET_rpt"/>
</dbReference>
<evidence type="ECO:0000256" key="7">
    <source>
        <dbReference type="ARBA" id="ARBA00022737"/>
    </source>
</evidence>
<dbReference type="PANTHER" id="PTHR10791:SF130">
    <property type="entry name" value="BIDIRECTIONAL SUGAR TRANSPORTER SWEET6-RELATED"/>
    <property type="match status" value="1"/>
</dbReference>
<evidence type="ECO:0000256" key="2">
    <source>
        <dbReference type="ARBA" id="ARBA00007809"/>
    </source>
</evidence>
<gene>
    <name evidence="13" type="primary">LOC105038333</name>
</gene>
<dbReference type="Pfam" id="PF03083">
    <property type="entry name" value="MtN3_slv"/>
    <property type="match status" value="2"/>
</dbReference>
<feature type="transmembrane region" description="Helical" evidence="11">
    <location>
        <begin position="45"/>
        <end position="65"/>
    </location>
</feature>
<sequence>MVSADIIRTVVGILGNVIALGLFLSPVPTFYRIWKKGSVEQFSPVPYLATLLNCMFWVVYGLPLVHPGSTLVLTINGSGSFIELFYVFLFIFYSEGPRRLRVLLILLTEIAFVGAVALSVIEATPSYDRRSLIIGILCVFFGTMMYAAPLSVMKLVIQTKSVEYMPLFLSVASFLNGACWTTYALIRFDLFITIPNSLGVLFAVAQLVLYAVYYKSTRRQIEARKSKAETSVVEVVVMEESNKICKATQNGSHPETQNT</sequence>
<keyword evidence="3 11" id="KW-0813">Transport</keyword>
<comment type="similarity">
    <text evidence="2 11">Belongs to the SWEET sugar transporter family.</text>
</comment>
<proteinExistence type="inferred from homology"/>
<feature type="transmembrane region" description="Helical" evidence="11">
    <location>
        <begin position="164"/>
        <end position="186"/>
    </location>
</feature>
<dbReference type="RefSeq" id="XP_010912409.1">
    <property type="nucleotide sequence ID" value="XM_010914107.2"/>
</dbReference>
<dbReference type="PANTHER" id="PTHR10791">
    <property type="entry name" value="RAG1-ACTIVATING PROTEIN 1"/>
    <property type="match status" value="1"/>
</dbReference>
<feature type="transmembrane region" description="Helical" evidence="11">
    <location>
        <begin position="192"/>
        <end position="214"/>
    </location>
</feature>
<keyword evidence="5 11" id="KW-0762">Sugar transport</keyword>
<evidence type="ECO:0000256" key="8">
    <source>
        <dbReference type="ARBA" id="ARBA00022989"/>
    </source>
</evidence>
<reference evidence="13" key="1">
    <citation type="submission" date="2025-08" db="UniProtKB">
        <authorList>
            <consortium name="RefSeq"/>
        </authorList>
    </citation>
    <scope>IDENTIFICATION</scope>
</reference>
<feature type="transmembrane region" description="Helical" evidence="11">
    <location>
        <begin position="100"/>
        <end position="121"/>
    </location>
</feature>
<feature type="transmembrane region" description="Helical" evidence="11">
    <location>
        <begin position="71"/>
        <end position="93"/>
    </location>
</feature>
<keyword evidence="6 11" id="KW-0812">Transmembrane</keyword>
<name>A0A6I9QMW1_ELAGV</name>
<evidence type="ECO:0000256" key="10">
    <source>
        <dbReference type="ARBA" id="ARBA00038715"/>
    </source>
</evidence>
<keyword evidence="9 11" id="KW-0472">Membrane</keyword>
<dbReference type="GO" id="GO:0051119">
    <property type="term" value="F:sugar transmembrane transporter activity"/>
    <property type="evidence" value="ECO:0007669"/>
    <property type="project" value="InterPro"/>
</dbReference>
<comment type="function">
    <text evidence="11">Mediates both low-affinity uptake and efflux of sugar across the membrane.</text>
</comment>